<comment type="similarity">
    <text evidence="1 5">Belongs to the enoyl-CoA hydratase/isomerase family.</text>
</comment>
<evidence type="ECO:0000313" key="6">
    <source>
        <dbReference type="EMBL" id="MFH8543546.1"/>
    </source>
</evidence>
<evidence type="ECO:0000256" key="5">
    <source>
        <dbReference type="RuleBase" id="RU003707"/>
    </source>
</evidence>
<dbReference type="Gene3D" id="1.10.12.10">
    <property type="entry name" value="Lyase 2-enoyl-coa Hydratase, Chain A, domain 2"/>
    <property type="match status" value="1"/>
</dbReference>
<dbReference type="PANTHER" id="PTHR11941">
    <property type="entry name" value="ENOYL-COA HYDRATASE-RELATED"/>
    <property type="match status" value="1"/>
</dbReference>
<evidence type="ECO:0000256" key="4">
    <source>
        <dbReference type="ARBA" id="ARBA00023717"/>
    </source>
</evidence>
<dbReference type="RefSeq" id="WP_397706808.1">
    <property type="nucleotide sequence ID" value="NZ_JBIRGN010000001.1"/>
</dbReference>
<keyword evidence="7" id="KW-1185">Reference proteome</keyword>
<evidence type="ECO:0000256" key="3">
    <source>
        <dbReference type="ARBA" id="ARBA00023709"/>
    </source>
</evidence>
<keyword evidence="2" id="KW-0456">Lyase</keyword>
<dbReference type="PROSITE" id="PS00166">
    <property type="entry name" value="ENOYL_COA_HYDRATASE"/>
    <property type="match status" value="1"/>
</dbReference>
<dbReference type="InterPro" id="IPR001753">
    <property type="entry name" value="Enoyl-CoA_hydra/iso"/>
</dbReference>
<dbReference type="Proteomes" id="UP001610818">
    <property type="component" value="Unassembled WGS sequence"/>
</dbReference>
<dbReference type="EMBL" id="JBIRGQ010000001">
    <property type="protein sequence ID" value="MFH8543546.1"/>
    <property type="molecule type" value="Genomic_DNA"/>
</dbReference>
<protein>
    <submittedName>
        <fullName evidence="6">Enoyl-CoA hydratase/isomerase family protein</fullName>
    </submittedName>
</protein>
<evidence type="ECO:0000313" key="7">
    <source>
        <dbReference type="Proteomes" id="UP001610818"/>
    </source>
</evidence>
<evidence type="ECO:0000256" key="2">
    <source>
        <dbReference type="ARBA" id="ARBA00023239"/>
    </source>
</evidence>
<accession>A0ABW7QF60</accession>
<proteinExistence type="inferred from homology"/>
<dbReference type="SUPFAM" id="SSF52096">
    <property type="entry name" value="ClpP/crotonase"/>
    <property type="match status" value="1"/>
</dbReference>
<dbReference type="InterPro" id="IPR029045">
    <property type="entry name" value="ClpP/crotonase-like_dom_sf"/>
</dbReference>
<comment type="catalytic activity">
    <reaction evidence="4">
        <text>a 4-saturated-(3S)-3-hydroxyacyl-CoA = a (3E)-enoyl-CoA + H2O</text>
        <dbReference type="Rhea" id="RHEA:20724"/>
        <dbReference type="ChEBI" id="CHEBI:15377"/>
        <dbReference type="ChEBI" id="CHEBI:58521"/>
        <dbReference type="ChEBI" id="CHEBI:137480"/>
        <dbReference type="EC" id="4.2.1.17"/>
    </reaction>
</comment>
<evidence type="ECO:0000256" key="1">
    <source>
        <dbReference type="ARBA" id="ARBA00005254"/>
    </source>
</evidence>
<comment type="caution">
    <text evidence="6">The sequence shown here is derived from an EMBL/GenBank/DDBJ whole genome shotgun (WGS) entry which is preliminary data.</text>
</comment>
<name>A0ABW7QF60_9ACTN</name>
<reference evidence="6 7" key="1">
    <citation type="submission" date="2024-10" db="EMBL/GenBank/DDBJ databases">
        <title>The Natural Products Discovery Center: Release of the First 8490 Sequenced Strains for Exploring Actinobacteria Biosynthetic Diversity.</title>
        <authorList>
            <person name="Kalkreuter E."/>
            <person name="Kautsar S.A."/>
            <person name="Yang D."/>
            <person name="Bader C.D."/>
            <person name="Teijaro C.N."/>
            <person name="Fluegel L."/>
            <person name="Davis C.M."/>
            <person name="Simpson J.R."/>
            <person name="Lauterbach L."/>
            <person name="Steele A.D."/>
            <person name="Gui C."/>
            <person name="Meng S."/>
            <person name="Li G."/>
            <person name="Viehrig K."/>
            <person name="Ye F."/>
            <person name="Su P."/>
            <person name="Kiefer A.F."/>
            <person name="Nichols A."/>
            <person name="Cepeda A.J."/>
            <person name="Yan W."/>
            <person name="Fan B."/>
            <person name="Jiang Y."/>
            <person name="Adhikari A."/>
            <person name="Zheng C.-J."/>
            <person name="Schuster L."/>
            <person name="Cowan T.M."/>
            <person name="Smanski M.J."/>
            <person name="Chevrette M.G."/>
            <person name="De Carvalho L.P.S."/>
            <person name="Shen B."/>
        </authorList>
    </citation>
    <scope>NUCLEOTIDE SEQUENCE [LARGE SCALE GENOMIC DNA]</scope>
    <source>
        <strain evidence="6 7">NPDC017990</strain>
    </source>
</reference>
<sequence length="300" mass="32188">MSEADMQHADTHRADTYRADAHQADVHQADTHQARATAEGTMADRPSVLHVTRDGAVATIRVDRPKANAVNPAMIEEFLTVLRPLAADPEVRCVVITGTGRFFIAGADIAVMRDLSAENQAKMRRWIDVQRVIEQAPKPVVAAMNGHALGGGAELSLACDLRIISSEATFGFPEMRLGLFPGAGGSQRLPRLVGPHVAKRLMIEGEGLTPQRAAELGLVDLVVEQAEFDAVVAERARRLAALPTAAIGLLKRVVDEGYGLPVEEALRREEKGVADLTGTADAAEGLQAFLDKRAPVFTGR</sequence>
<dbReference type="Gene3D" id="3.90.226.10">
    <property type="entry name" value="2-enoyl-CoA Hydratase, Chain A, domain 1"/>
    <property type="match status" value="1"/>
</dbReference>
<dbReference type="PANTHER" id="PTHR11941:SF54">
    <property type="entry name" value="ENOYL-COA HYDRATASE, MITOCHONDRIAL"/>
    <property type="match status" value="1"/>
</dbReference>
<dbReference type="InterPro" id="IPR014748">
    <property type="entry name" value="Enoyl-CoA_hydra_C"/>
</dbReference>
<organism evidence="6 7">
    <name type="scientific">Streptomyces longisporoflavus</name>
    <dbReference type="NCBI Taxonomy" id="28044"/>
    <lineage>
        <taxon>Bacteria</taxon>
        <taxon>Bacillati</taxon>
        <taxon>Actinomycetota</taxon>
        <taxon>Actinomycetes</taxon>
        <taxon>Kitasatosporales</taxon>
        <taxon>Streptomycetaceae</taxon>
        <taxon>Streptomyces</taxon>
    </lineage>
</organism>
<dbReference type="CDD" id="cd06558">
    <property type="entry name" value="crotonase-like"/>
    <property type="match status" value="1"/>
</dbReference>
<comment type="catalytic activity">
    <reaction evidence="3">
        <text>a (3S)-3-hydroxyacyl-CoA = a (2E)-enoyl-CoA + H2O</text>
        <dbReference type="Rhea" id="RHEA:16105"/>
        <dbReference type="ChEBI" id="CHEBI:15377"/>
        <dbReference type="ChEBI" id="CHEBI:57318"/>
        <dbReference type="ChEBI" id="CHEBI:58856"/>
        <dbReference type="EC" id="4.2.1.17"/>
    </reaction>
</comment>
<dbReference type="InterPro" id="IPR018376">
    <property type="entry name" value="Enoyl-CoA_hyd/isom_CS"/>
</dbReference>
<gene>
    <name evidence="6" type="ORF">ACH4F9_00885</name>
</gene>
<dbReference type="Pfam" id="PF00378">
    <property type="entry name" value="ECH_1"/>
    <property type="match status" value="1"/>
</dbReference>